<feature type="domain" description="Response regulatory" evidence="2">
    <location>
        <begin position="8"/>
        <end position="122"/>
    </location>
</feature>
<dbReference type="GO" id="GO:0000160">
    <property type="term" value="P:phosphorelay signal transduction system"/>
    <property type="evidence" value="ECO:0007669"/>
    <property type="project" value="InterPro"/>
</dbReference>
<gene>
    <name evidence="3" type="ORF">SAMN06269250_0890</name>
</gene>
<dbReference type="InterPro" id="IPR001789">
    <property type="entry name" value="Sig_transdc_resp-reg_receiver"/>
</dbReference>
<evidence type="ECO:0000259" key="2">
    <source>
        <dbReference type="PROSITE" id="PS50110"/>
    </source>
</evidence>
<dbReference type="EMBL" id="OCNH01000001">
    <property type="protein sequence ID" value="SOD79277.1"/>
    <property type="molecule type" value="Genomic_DNA"/>
</dbReference>
<dbReference type="CDD" id="cd00156">
    <property type="entry name" value="REC"/>
    <property type="match status" value="1"/>
</dbReference>
<reference evidence="4" key="1">
    <citation type="submission" date="2017-09" db="EMBL/GenBank/DDBJ databases">
        <authorList>
            <person name="Varghese N."/>
            <person name="Submissions S."/>
        </authorList>
    </citation>
    <scope>NUCLEOTIDE SEQUENCE [LARGE SCALE GENOMIC DNA]</scope>
    <source>
        <strain evidence="4">DSM 29961</strain>
    </source>
</reference>
<dbReference type="InterPro" id="IPR011006">
    <property type="entry name" value="CheY-like_superfamily"/>
</dbReference>
<dbReference type="SMART" id="SM00448">
    <property type="entry name" value="REC"/>
    <property type="match status" value="1"/>
</dbReference>
<proteinExistence type="predicted"/>
<dbReference type="OrthoDB" id="1118837at2"/>
<keyword evidence="1" id="KW-0597">Phosphoprotein</keyword>
<accession>A0A286F7S5</accession>
<evidence type="ECO:0000313" key="3">
    <source>
        <dbReference type="EMBL" id="SOD79277.1"/>
    </source>
</evidence>
<dbReference type="PROSITE" id="PS50110">
    <property type="entry name" value="RESPONSE_REGULATORY"/>
    <property type="match status" value="1"/>
</dbReference>
<evidence type="ECO:0000256" key="1">
    <source>
        <dbReference type="PROSITE-ProRule" id="PRU00169"/>
    </source>
</evidence>
<dbReference type="Proteomes" id="UP000219452">
    <property type="component" value="Unassembled WGS sequence"/>
</dbReference>
<dbReference type="RefSeq" id="WP_097124564.1">
    <property type="nucleotide sequence ID" value="NZ_OCNH01000001.1"/>
</dbReference>
<dbReference type="AlphaFoldDB" id="A0A286F7S5"/>
<organism evidence="3 4">
    <name type="scientific">Spirosoma fluviale</name>
    <dbReference type="NCBI Taxonomy" id="1597977"/>
    <lineage>
        <taxon>Bacteria</taxon>
        <taxon>Pseudomonadati</taxon>
        <taxon>Bacteroidota</taxon>
        <taxon>Cytophagia</taxon>
        <taxon>Cytophagales</taxon>
        <taxon>Cytophagaceae</taxon>
        <taxon>Spirosoma</taxon>
    </lineage>
</organism>
<sequence>MESNRSLSIFILDDNPFCGTITEQYVRTLGYTNVTLFTEAEVCLSQLTKKPDIIFLDCQVRACDCIDTVRKIGRINPHIYLVVLADQENIETVRQSRKYGAFDCIVKGNDDLQKIDDVLKKIQQVMALLELRPPTSSTSSKS</sequence>
<dbReference type="Gene3D" id="3.40.50.2300">
    <property type="match status" value="1"/>
</dbReference>
<evidence type="ECO:0000313" key="4">
    <source>
        <dbReference type="Proteomes" id="UP000219452"/>
    </source>
</evidence>
<keyword evidence="4" id="KW-1185">Reference proteome</keyword>
<protein>
    <submittedName>
        <fullName evidence="3">Response regulator receiver domain-containing protein</fullName>
    </submittedName>
</protein>
<feature type="modified residue" description="4-aspartylphosphate" evidence="1">
    <location>
        <position position="57"/>
    </location>
</feature>
<dbReference type="SUPFAM" id="SSF52172">
    <property type="entry name" value="CheY-like"/>
    <property type="match status" value="1"/>
</dbReference>
<name>A0A286F7S5_9BACT</name>
<dbReference type="Pfam" id="PF00072">
    <property type="entry name" value="Response_reg"/>
    <property type="match status" value="1"/>
</dbReference>